<dbReference type="KEGG" id="ftj:FTUN_6831"/>
<sequence>MSGVSGGFLDYIVANIDEDTPRLAFADWHEEHDRPERAEFIRVQVQRARLPAWDAAQIRLRIREQELLIRYGEQWLAEVPVIEGARWEGFRRGVVAEVSFASYEAMRKGARACRAVAPVEAVTVRWPRRREGRQTVDPIAELRELTLTGNPDYDAFDWVAESPQLSTLRTLTVRSLWGDSLARLVASPHLTNLKSLRLPSNNLGNPGLRAISQAATLTALEELDFSSLARHERYIHDPVIRAAGMRALMDWPGMASVRTLNLNGNDMSRDGLRALLRSPHAAGIKALSLRDTRLDGQALGELDAANSQLRLDVLDLGQNVLKDLGAESVALAPCLRELKALRLDRCEIRLSGARLFVKKAFFLNHLRTLDVGHNHFGSGGLEALLARGPEALHTLHMRDNDLFDGGAEVLAESPASNGLVELDLSQNQLKDAAARTLGRTGNLQGLLVLRLADNAITGAGAAALRSSPLGRRLGVLEFLDEPPAPPPRDEPAPTGPPELPPFEFEGGDPIPF</sequence>
<keyword evidence="2" id="KW-0433">Leucine-rich repeat</keyword>
<feature type="compositionally biased region" description="Low complexity" evidence="4">
    <location>
        <begin position="501"/>
        <end position="512"/>
    </location>
</feature>
<keyword evidence="6" id="KW-1185">Reference proteome</keyword>
<dbReference type="InterPro" id="IPR001611">
    <property type="entry name" value="Leu-rich_rpt"/>
</dbReference>
<dbReference type="PANTHER" id="PTHR24113:SF12">
    <property type="entry name" value="RAN GTPASE-ACTIVATING PROTEIN 1"/>
    <property type="match status" value="1"/>
</dbReference>
<dbReference type="SMART" id="SM00368">
    <property type="entry name" value="LRR_RI"/>
    <property type="match status" value="6"/>
</dbReference>
<dbReference type="AlphaFoldDB" id="A0A6M5YYX3"/>
<name>A0A6M5YYX3_9BACT</name>
<dbReference type="InterPro" id="IPR032675">
    <property type="entry name" value="LRR_dom_sf"/>
</dbReference>
<evidence type="ECO:0000313" key="5">
    <source>
        <dbReference type="EMBL" id="QJW99229.1"/>
    </source>
</evidence>
<dbReference type="InterPro" id="IPR027038">
    <property type="entry name" value="RanGap"/>
</dbReference>
<dbReference type="GO" id="GO:0006913">
    <property type="term" value="P:nucleocytoplasmic transport"/>
    <property type="evidence" value="ECO:0007669"/>
    <property type="project" value="TreeGrafter"/>
</dbReference>
<dbReference type="Proteomes" id="UP000503447">
    <property type="component" value="Chromosome"/>
</dbReference>
<evidence type="ECO:0008006" key="7">
    <source>
        <dbReference type="Google" id="ProtNLM"/>
    </source>
</evidence>
<reference evidence="6" key="1">
    <citation type="submission" date="2020-05" db="EMBL/GenBank/DDBJ databases">
        <title>Frigoriglobus tundricola gen. nov., sp. nov., a psychrotolerant cellulolytic planctomycete of the family Gemmataceae with two divergent copies of 16S rRNA gene.</title>
        <authorList>
            <person name="Kulichevskaya I.S."/>
            <person name="Ivanova A.A."/>
            <person name="Naumoff D.G."/>
            <person name="Beletsky A.V."/>
            <person name="Rijpstra W.I.C."/>
            <person name="Sinninghe Damste J.S."/>
            <person name="Mardanov A.V."/>
            <person name="Ravin N.V."/>
            <person name="Dedysh S.N."/>
        </authorList>
    </citation>
    <scope>NUCLEOTIDE SEQUENCE [LARGE SCALE GENOMIC DNA]</scope>
    <source>
        <strain evidence="6">PL17</strain>
    </source>
</reference>
<feature type="region of interest" description="Disordered" evidence="4">
    <location>
        <begin position="478"/>
        <end position="512"/>
    </location>
</feature>
<gene>
    <name evidence="5" type="ORF">FTUN_6831</name>
</gene>
<dbReference type="InterPro" id="IPR014338">
    <property type="entry name" value="CHP02996_rpt-companion-dom"/>
</dbReference>
<dbReference type="EMBL" id="CP053452">
    <property type="protein sequence ID" value="QJW99229.1"/>
    <property type="molecule type" value="Genomic_DNA"/>
</dbReference>
<evidence type="ECO:0000256" key="3">
    <source>
        <dbReference type="ARBA" id="ARBA00022737"/>
    </source>
</evidence>
<evidence type="ECO:0000313" key="6">
    <source>
        <dbReference type="Proteomes" id="UP000503447"/>
    </source>
</evidence>
<dbReference type="GO" id="GO:0031267">
    <property type="term" value="F:small GTPase binding"/>
    <property type="evidence" value="ECO:0007669"/>
    <property type="project" value="TreeGrafter"/>
</dbReference>
<dbReference type="GO" id="GO:0048471">
    <property type="term" value="C:perinuclear region of cytoplasm"/>
    <property type="evidence" value="ECO:0007669"/>
    <property type="project" value="TreeGrafter"/>
</dbReference>
<proteinExistence type="predicted"/>
<dbReference type="PANTHER" id="PTHR24113">
    <property type="entry name" value="RAN GTPASE-ACTIVATING PROTEIN 1"/>
    <property type="match status" value="1"/>
</dbReference>
<protein>
    <recommendedName>
        <fullName evidence="7">TIGR02996 domain-containing protein</fullName>
    </recommendedName>
</protein>
<dbReference type="SUPFAM" id="SSF52047">
    <property type="entry name" value="RNI-like"/>
    <property type="match status" value="1"/>
</dbReference>
<evidence type="ECO:0000256" key="2">
    <source>
        <dbReference type="ARBA" id="ARBA00022614"/>
    </source>
</evidence>
<dbReference type="Pfam" id="PF13516">
    <property type="entry name" value="LRR_6"/>
    <property type="match status" value="4"/>
</dbReference>
<dbReference type="GO" id="GO:0005829">
    <property type="term" value="C:cytosol"/>
    <property type="evidence" value="ECO:0007669"/>
    <property type="project" value="TreeGrafter"/>
</dbReference>
<organism evidence="5 6">
    <name type="scientific">Frigoriglobus tundricola</name>
    <dbReference type="NCBI Taxonomy" id="2774151"/>
    <lineage>
        <taxon>Bacteria</taxon>
        <taxon>Pseudomonadati</taxon>
        <taxon>Planctomycetota</taxon>
        <taxon>Planctomycetia</taxon>
        <taxon>Gemmatales</taxon>
        <taxon>Gemmataceae</taxon>
        <taxon>Frigoriglobus</taxon>
    </lineage>
</organism>
<evidence type="ECO:0000256" key="1">
    <source>
        <dbReference type="ARBA" id="ARBA00022468"/>
    </source>
</evidence>
<dbReference type="RefSeq" id="WP_171474231.1">
    <property type="nucleotide sequence ID" value="NZ_CP053452.2"/>
</dbReference>
<evidence type="ECO:0000256" key="4">
    <source>
        <dbReference type="SAM" id="MobiDB-lite"/>
    </source>
</evidence>
<dbReference type="NCBIfam" id="TIGR02996">
    <property type="entry name" value="rpt_mate_G_obs"/>
    <property type="match status" value="1"/>
</dbReference>
<dbReference type="Gene3D" id="3.80.10.10">
    <property type="entry name" value="Ribonuclease Inhibitor"/>
    <property type="match status" value="3"/>
</dbReference>
<dbReference type="GO" id="GO:0005096">
    <property type="term" value="F:GTPase activator activity"/>
    <property type="evidence" value="ECO:0007669"/>
    <property type="project" value="UniProtKB-KW"/>
</dbReference>
<accession>A0A6M5YYX3</accession>
<keyword evidence="1" id="KW-0343">GTPase activation</keyword>
<keyword evidence="3" id="KW-0677">Repeat</keyword>